<dbReference type="InterPro" id="IPR014729">
    <property type="entry name" value="Rossmann-like_a/b/a_fold"/>
</dbReference>
<dbReference type="Pfam" id="PF01467">
    <property type="entry name" value="CTP_transf_like"/>
    <property type="match status" value="1"/>
</dbReference>
<comment type="function">
    <text evidence="17">Bifunctional enzyme that catalyzes the fourth and fifth sequential steps of CoA biosynthetic pathway. The fourth reaction is catalyzed by the phosphopantetheine adenylyltransferase, coded by the coaD domain; the fifth reaction is catalyzed by the dephospho-CoA kinase, coded by the coaE domain. May act as a point of CoA biosynthesis regulation.</text>
</comment>
<dbReference type="EC" id="2.7.7.3" evidence="4"/>
<evidence type="ECO:0000259" key="24">
    <source>
        <dbReference type="Pfam" id="PF01467"/>
    </source>
</evidence>
<dbReference type="GO" id="GO:0004595">
    <property type="term" value="F:pantetheine-phosphate adenylyltransferase activity"/>
    <property type="evidence" value="ECO:0007669"/>
    <property type="project" value="UniProtKB-EC"/>
</dbReference>
<evidence type="ECO:0000313" key="26">
    <source>
        <dbReference type="RefSeq" id="XP_032821248.1"/>
    </source>
</evidence>
<proteinExistence type="inferred from homology"/>
<dbReference type="NCBIfam" id="TIGR00152">
    <property type="entry name" value="dephospho-CoA kinase"/>
    <property type="match status" value="1"/>
</dbReference>
<evidence type="ECO:0000256" key="10">
    <source>
        <dbReference type="ARBA" id="ARBA00022777"/>
    </source>
</evidence>
<evidence type="ECO:0000256" key="8">
    <source>
        <dbReference type="ARBA" id="ARBA00022695"/>
    </source>
</evidence>
<comment type="pathway">
    <text evidence="18">Cofactor biosynthesis; coenzyme A biosynthesis; CoA from (R)-pantothenate: step 4/5.</text>
</comment>
<evidence type="ECO:0000256" key="20">
    <source>
        <dbReference type="ARBA" id="ARBA00061673"/>
    </source>
</evidence>
<evidence type="ECO:0000313" key="25">
    <source>
        <dbReference type="Proteomes" id="UP001318040"/>
    </source>
</evidence>
<evidence type="ECO:0000256" key="23">
    <source>
        <dbReference type="SAM" id="MobiDB-lite"/>
    </source>
</evidence>
<reference evidence="26 27" key="1">
    <citation type="submission" date="2025-04" db="UniProtKB">
        <authorList>
            <consortium name="RefSeq"/>
        </authorList>
    </citation>
    <scope>IDENTIFICATION</scope>
    <source>
        <tissue evidence="26 27">Sperm</tissue>
    </source>
</reference>
<comment type="pathway">
    <text evidence="19">Cofactor biosynthesis; coenzyme A biosynthesis; CoA from (R)-pantothenate: step 5/5.</text>
</comment>
<dbReference type="RefSeq" id="XP_032821249.1">
    <property type="nucleotide sequence ID" value="XM_032965358.1"/>
</dbReference>
<evidence type="ECO:0000256" key="21">
    <source>
        <dbReference type="ARBA" id="ARBA00066359"/>
    </source>
</evidence>
<organism evidence="25 28">
    <name type="scientific">Petromyzon marinus</name>
    <name type="common">Sea lamprey</name>
    <dbReference type="NCBI Taxonomy" id="7757"/>
    <lineage>
        <taxon>Eukaryota</taxon>
        <taxon>Metazoa</taxon>
        <taxon>Chordata</taxon>
        <taxon>Craniata</taxon>
        <taxon>Vertebrata</taxon>
        <taxon>Cyclostomata</taxon>
        <taxon>Hyperoartia</taxon>
        <taxon>Petromyzontiformes</taxon>
        <taxon>Petromyzontidae</taxon>
        <taxon>Petromyzon</taxon>
    </lineage>
</organism>
<evidence type="ECO:0000256" key="9">
    <source>
        <dbReference type="ARBA" id="ARBA00022741"/>
    </source>
</evidence>
<dbReference type="HAMAP" id="MF_00376">
    <property type="entry name" value="Dephospho_CoA_kinase"/>
    <property type="match status" value="1"/>
</dbReference>
<dbReference type="CTD" id="80347"/>
<evidence type="ECO:0000256" key="4">
    <source>
        <dbReference type="ARBA" id="ARBA00012392"/>
    </source>
</evidence>
<evidence type="ECO:0000256" key="7">
    <source>
        <dbReference type="ARBA" id="ARBA00022679"/>
    </source>
</evidence>
<dbReference type="PANTHER" id="PTHR10695">
    <property type="entry name" value="DEPHOSPHO-COA KINASE-RELATED"/>
    <property type="match status" value="1"/>
</dbReference>
<feature type="region of interest" description="Disordered" evidence="23">
    <location>
        <begin position="163"/>
        <end position="188"/>
    </location>
</feature>
<evidence type="ECO:0000256" key="15">
    <source>
        <dbReference type="ARBA" id="ARBA00051310"/>
    </source>
</evidence>
<dbReference type="Gene3D" id="3.40.50.300">
    <property type="entry name" value="P-loop containing nucleotide triphosphate hydrolases"/>
    <property type="match status" value="1"/>
</dbReference>
<dbReference type="NCBIfam" id="NF001985">
    <property type="entry name" value="PRK00777.1"/>
    <property type="match status" value="1"/>
</dbReference>
<evidence type="ECO:0000256" key="3">
    <source>
        <dbReference type="ARBA" id="ARBA00011245"/>
    </source>
</evidence>
<dbReference type="InterPro" id="IPR001977">
    <property type="entry name" value="Depp_CoAkinase"/>
</dbReference>
<keyword evidence="14" id="KW-0511">Multifunctional enzyme</keyword>
<dbReference type="Pfam" id="PF01121">
    <property type="entry name" value="CoaE"/>
    <property type="match status" value="1"/>
</dbReference>
<dbReference type="GO" id="GO:0005524">
    <property type="term" value="F:ATP binding"/>
    <property type="evidence" value="ECO:0007669"/>
    <property type="project" value="UniProtKB-KW"/>
</dbReference>
<dbReference type="EC" id="2.7.1.24" evidence="21"/>
<evidence type="ECO:0000256" key="5">
    <source>
        <dbReference type="ARBA" id="ARBA00022490"/>
    </source>
</evidence>
<keyword evidence="9" id="KW-0547">Nucleotide-binding</keyword>
<evidence type="ECO:0000313" key="27">
    <source>
        <dbReference type="RefSeq" id="XP_032821249.1"/>
    </source>
</evidence>
<dbReference type="RefSeq" id="XP_032821248.1">
    <property type="nucleotide sequence ID" value="XM_032965357.1"/>
</dbReference>
<comment type="catalytic activity">
    <reaction evidence="15">
        <text>(R)-4'-phosphopantetheine + ATP + H(+) = 3'-dephospho-CoA + diphosphate</text>
        <dbReference type="Rhea" id="RHEA:19801"/>
        <dbReference type="ChEBI" id="CHEBI:15378"/>
        <dbReference type="ChEBI" id="CHEBI:30616"/>
        <dbReference type="ChEBI" id="CHEBI:33019"/>
        <dbReference type="ChEBI" id="CHEBI:57328"/>
        <dbReference type="ChEBI" id="CHEBI:61723"/>
        <dbReference type="EC" id="2.7.7.3"/>
    </reaction>
    <physiologicalReaction direction="left-to-right" evidence="15">
        <dbReference type="Rhea" id="RHEA:19802"/>
    </physiologicalReaction>
</comment>
<keyword evidence="10" id="KW-0418">Kinase</keyword>
<evidence type="ECO:0000256" key="22">
    <source>
        <dbReference type="ARBA" id="ARBA00067394"/>
    </source>
</evidence>
<dbReference type="FunFam" id="3.40.50.300:FF:000899">
    <property type="entry name" value="Bifunctional coenzyme A synthase"/>
    <property type="match status" value="1"/>
</dbReference>
<dbReference type="AlphaFoldDB" id="A0AAJ7TQM3"/>
<keyword evidence="25" id="KW-1185">Reference proteome</keyword>
<evidence type="ECO:0000256" key="6">
    <source>
        <dbReference type="ARBA" id="ARBA00022553"/>
    </source>
</evidence>
<sequence>MARKELFRTGLLVLTSPAAQLPFQIGGALRSASEMINGTLYVHLHPGLRPPSSTTSPCSRAALSPVTWEVSQMVSNVYTKATDICSHLDVRVFLANIKGHGVAGNVPAALHTPCHSPEVVLTDYSSIDDLKRLHDVEAFFRSYVQNRYECNASIKLFVPDVGSKEGQSAPGETQQPGESTVGSADGGPPSYSDVVLGGTFDRLHNAHKILLSTACLLAERRVLIGVADGALLQGKLLNELIEPYEQRLSALRSFLSDVHPHLCYDIVPITDPFGPAITDSLLQCIVVSEETRKGGQAVNRKRKEKGLPVLEVHEIKLIADRHHASHEEMKISSSSLRARLLGTLLKPPQPVKAIRGIFLLQVKPNIPPVPFVIGLTGISASGKSSVARRLEALGAVHVDCDVLGHQAYLPGTSAHASIVEEFGEDILSEDGTINRKELGKKVFSEKEKLKKLTDIVWPEIARLAKKVIADCVEKGVRVCVLDAAVLLEAGWINMVHEVWVVLIPEDEAVRRIVERDGVTDDSAKKRLSNQLSNQRRAEEANVVLCTYWQPQVTQKQVEKAWKLLLGRIAR</sequence>
<dbReference type="GO" id="GO:0004140">
    <property type="term" value="F:dephospho-CoA kinase activity"/>
    <property type="evidence" value="ECO:0007669"/>
    <property type="project" value="UniProtKB-EC"/>
</dbReference>
<keyword evidence="8" id="KW-0548">Nucleotidyltransferase</keyword>
<evidence type="ECO:0000313" key="28">
    <source>
        <dbReference type="RefSeq" id="XP_032821250.1"/>
    </source>
</evidence>
<dbReference type="FunFam" id="3.40.50.620:FF:000089">
    <property type="entry name" value="Bifunctional coenzyme A synthase"/>
    <property type="match status" value="1"/>
</dbReference>
<dbReference type="CDD" id="cd02022">
    <property type="entry name" value="DPCK"/>
    <property type="match status" value="1"/>
</dbReference>
<dbReference type="SUPFAM" id="SSF52374">
    <property type="entry name" value="Nucleotidylyl transferase"/>
    <property type="match status" value="1"/>
</dbReference>
<dbReference type="InterPro" id="IPR027417">
    <property type="entry name" value="P-loop_NTPase"/>
</dbReference>
<dbReference type="CDD" id="cd02164">
    <property type="entry name" value="PPAT_CoAS"/>
    <property type="match status" value="1"/>
</dbReference>
<keyword evidence="11" id="KW-0067">ATP-binding</keyword>
<evidence type="ECO:0000256" key="2">
    <source>
        <dbReference type="ARBA" id="ARBA00004496"/>
    </source>
</evidence>
<dbReference type="SUPFAM" id="SSF52540">
    <property type="entry name" value="P-loop containing nucleoside triphosphate hydrolases"/>
    <property type="match status" value="1"/>
</dbReference>
<keyword evidence="6" id="KW-0597">Phosphoprotein</keyword>
<feature type="compositionally biased region" description="Polar residues" evidence="23">
    <location>
        <begin position="170"/>
        <end position="182"/>
    </location>
</feature>
<name>A0AAJ7TQM3_PETMA</name>
<keyword evidence="5" id="KW-0963">Cytoplasm</keyword>
<keyword evidence="12" id="KW-0173">Coenzyme A biosynthesis</keyword>
<accession>A0AAJ7TQM3</accession>
<feature type="domain" description="Cytidyltransferase-like" evidence="24">
    <location>
        <begin position="195"/>
        <end position="339"/>
    </location>
</feature>
<evidence type="ECO:0000256" key="13">
    <source>
        <dbReference type="ARBA" id="ARBA00023128"/>
    </source>
</evidence>
<evidence type="ECO:0000256" key="17">
    <source>
        <dbReference type="ARBA" id="ARBA00059677"/>
    </source>
</evidence>
<dbReference type="PANTHER" id="PTHR10695:SF46">
    <property type="entry name" value="BIFUNCTIONAL COENZYME A SYNTHASE-RELATED"/>
    <property type="match status" value="1"/>
</dbReference>
<dbReference type="PROSITE" id="PS51219">
    <property type="entry name" value="DPCK"/>
    <property type="match status" value="1"/>
</dbReference>
<evidence type="ECO:0000256" key="16">
    <source>
        <dbReference type="ARBA" id="ARBA00051912"/>
    </source>
</evidence>
<evidence type="ECO:0000256" key="18">
    <source>
        <dbReference type="ARBA" id="ARBA00060565"/>
    </source>
</evidence>
<evidence type="ECO:0000256" key="1">
    <source>
        <dbReference type="ARBA" id="ARBA00004305"/>
    </source>
</evidence>
<dbReference type="Gene3D" id="3.40.50.620">
    <property type="entry name" value="HUPs"/>
    <property type="match status" value="1"/>
</dbReference>
<keyword evidence="13" id="KW-0496">Mitochondrion</keyword>
<dbReference type="KEGG" id="pmrn:116948573"/>
<dbReference type="InterPro" id="IPR004821">
    <property type="entry name" value="Cyt_trans-like"/>
</dbReference>
<evidence type="ECO:0000256" key="12">
    <source>
        <dbReference type="ARBA" id="ARBA00022993"/>
    </source>
</evidence>
<protein>
    <recommendedName>
        <fullName evidence="22">Bifunctional coenzyme A synthase</fullName>
        <ecNumber evidence="21">2.7.1.24</ecNumber>
        <ecNumber evidence="4">2.7.7.3</ecNumber>
    </recommendedName>
</protein>
<comment type="similarity">
    <text evidence="20">In the central section; belongs to the eukaryotic CoaD family.</text>
</comment>
<dbReference type="Proteomes" id="UP001318040">
    <property type="component" value="Chromosome 34"/>
</dbReference>
<keyword evidence="7" id="KW-0808">Transferase</keyword>
<evidence type="ECO:0000256" key="19">
    <source>
        <dbReference type="ARBA" id="ARBA00060696"/>
    </source>
</evidence>
<gene>
    <name evidence="26 27 28" type="primary">COASY</name>
</gene>
<evidence type="ECO:0000256" key="14">
    <source>
        <dbReference type="ARBA" id="ARBA00023268"/>
    </source>
</evidence>
<evidence type="ECO:0000256" key="11">
    <source>
        <dbReference type="ARBA" id="ARBA00022840"/>
    </source>
</evidence>
<comment type="subunit">
    <text evidence="3">Monomer.</text>
</comment>
<dbReference type="GO" id="GO:0015937">
    <property type="term" value="P:coenzyme A biosynthetic process"/>
    <property type="evidence" value="ECO:0007669"/>
    <property type="project" value="UniProtKB-KW"/>
</dbReference>
<dbReference type="GO" id="GO:0005759">
    <property type="term" value="C:mitochondrial matrix"/>
    <property type="evidence" value="ECO:0007669"/>
    <property type="project" value="UniProtKB-SubCell"/>
</dbReference>
<dbReference type="RefSeq" id="XP_032821250.1">
    <property type="nucleotide sequence ID" value="XM_032965359.1"/>
</dbReference>
<comment type="catalytic activity">
    <reaction evidence="16">
        <text>3'-dephospho-CoA + ATP = ADP + CoA + H(+)</text>
        <dbReference type="Rhea" id="RHEA:18245"/>
        <dbReference type="ChEBI" id="CHEBI:15378"/>
        <dbReference type="ChEBI" id="CHEBI:30616"/>
        <dbReference type="ChEBI" id="CHEBI:57287"/>
        <dbReference type="ChEBI" id="CHEBI:57328"/>
        <dbReference type="ChEBI" id="CHEBI:456216"/>
        <dbReference type="EC" id="2.7.1.24"/>
    </reaction>
    <physiologicalReaction direction="left-to-right" evidence="16">
        <dbReference type="Rhea" id="RHEA:18246"/>
    </physiologicalReaction>
</comment>
<comment type="subcellular location">
    <subcellularLocation>
        <location evidence="2">Cytoplasm</location>
    </subcellularLocation>
    <subcellularLocation>
        <location evidence="1">Mitochondrion matrix</location>
    </subcellularLocation>
</comment>